<dbReference type="OrthoDB" id="9804960at2"/>
<dbReference type="SMART" id="SM00893">
    <property type="entry name" value="ETF"/>
    <property type="match status" value="1"/>
</dbReference>
<dbReference type="SUPFAM" id="SSF52402">
    <property type="entry name" value="Adenine nucleotide alpha hydrolases-like"/>
    <property type="match status" value="1"/>
</dbReference>
<protein>
    <submittedName>
        <fullName evidence="3">Electron transfer flavoprotein beta subunit</fullName>
    </submittedName>
</protein>
<dbReference type="InterPro" id="IPR012255">
    <property type="entry name" value="ETF_b"/>
</dbReference>
<sequence>MLEPEEILLHVQKNKYGKDMGLNIIVCIKAVAEGTWGAKNTDKNFTLNLFDRPAIEMAMELTKKYDGTVTLVSMGPESACSALYEAMSMGPQKAVLLSDPLFRESDTYATAKVLSAAIKKLAPFDLLFFGTRSSDSDTGHVGPQTSQMLSIPYISNVHEMVDLGMDKATVERRADGFVERFQITGPGAMGVVHDGTEYGYTGLYEIENTFDGKSIQRWDHSDLGLEPHEIGLPGSPTKIVALNPHKSKKQCRFITGDVAQAAETLAQTLSQAGLVD</sequence>
<feature type="domain" description="Electron transfer flavoprotein alpha/beta-subunit N-terminal" evidence="2">
    <location>
        <begin position="35"/>
        <end position="227"/>
    </location>
</feature>
<dbReference type="STRING" id="1121400.SAMN02746065_10875"/>
<dbReference type="PIRSF" id="PIRSF000090">
    <property type="entry name" value="Beta-ETF"/>
    <property type="match status" value="1"/>
</dbReference>
<keyword evidence="4" id="KW-1185">Reference proteome</keyword>
<evidence type="ECO:0000259" key="2">
    <source>
        <dbReference type="SMART" id="SM00893"/>
    </source>
</evidence>
<organism evidence="3 4">
    <name type="scientific">Desulfocicer vacuolatum DSM 3385</name>
    <dbReference type="NCBI Taxonomy" id="1121400"/>
    <lineage>
        <taxon>Bacteria</taxon>
        <taxon>Pseudomonadati</taxon>
        <taxon>Thermodesulfobacteriota</taxon>
        <taxon>Desulfobacteria</taxon>
        <taxon>Desulfobacterales</taxon>
        <taxon>Desulfobacteraceae</taxon>
        <taxon>Desulfocicer</taxon>
    </lineage>
</organism>
<dbReference type="Pfam" id="PF01012">
    <property type="entry name" value="ETF"/>
    <property type="match status" value="1"/>
</dbReference>
<dbReference type="InterPro" id="IPR014729">
    <property type="entry name" value="Rossmann-like_a/b/a_fold"/>
</dbReference>
<evidence type="ECO:0000313" key="4">
    <source>
        <dbReference type="Proteomes" id="UP000192418"/>
    </source>
</evidence>
<evidence type="ECO:0000256" key="1">
    <source>
        <dbReference type="ARBA" id="ARBA00022982"/>
    </source>
</evidence>
<dbReference type="Gene3D" id="3.40.50.620">
    <property type="entry name" value="HUPs"/>
    <property type="match status" value="1"/>
</dbReference>
<name>A0A1W2BGV1_9BACT</name>
<keyword evidence="1" id="KW-0813">Transport</keyword>
<gene>
    <name evidence="3" type="ORF">SAMN02746065_10875</name>
</gene>
<evidence type="ECO:0000313" key="3">
    <source>
        <dbReference type="EMBL" id="SMC71950.1"/>
    </source>
</evidence>
<dbReference type="PANTHER" id="PTHR21294:SF17">
    <property type="entry name" value="PROTEIN FIXA"/>
    <property type="match status" value="1"/>
</dbReference>
<accession>A0A1W2BGV1</accession>
<dbReference type="Proteomes" id="UP000192418">
    <property type="component" value="Unassembled WGS sequence"/>
</dbReference>
<dbReference type="InterPro" id="IPR014730">
    <property type="entry name" value="ETF_a/b_N"/>
</dbReference>
<dbReference type="AlphaFoldDB" id="A0A1W2BGV1"/>
<dbReference type="GO" id="GO:0009055">
    <property type="term" value="F:electron transfer activity"/>
    <property type="evidence" value="ECO:0007669"/>
    <property type="project" value="InterPro"/>
</dbReference>
<proteinExistence type="predicted"/>
<dbReference type="EMBL" id="FWXY01000008">
    <property type="protein sequence ID" value="SMC71950.1"/>
    <property type="molecule type" value="Genomic_DNA"/>
</dbReference>
<dbReference type="PANTHER" id="PTHR21294">
    <property type="entry name" value="ELECTRON TRANSFER FLAVOPROTEIN BETA-SUBUNIT"/>
    <property type="match status" value="1"/>
</dbReference>
<reference evidence="3 4" key="1">
    <citation type="submission" date="2017-04" db="EMBL/GenBank/DDBJ databases">
        <authorList>
            <person name="Afonso C.L."/>
            <person name="Miller P.J."/>
            <person name="Scott M.A."/>
            <person name="Spackman E."/>
            <person name="Goraichik I."/>
            <person name="Dimitrov K.M."/>
            <person name="Suarez D.L."/>
            <person name="Swayne D.E."/>
        </authorList>
    </citation>
    <scope>NUCLEOTIDE SEQUENCE [LARGE SCALE GENOMIC DNA]</scope>
    <source>
        <strain evidence="3 4">DSM 3385</strain>
    </source>
</reference>
<keyword evidence="1" id="KW-0249">Electron transport</keyword>